<keyword evidence="1" id="KW-0732">Signal</keyword>
<organism evidence="3 4">
    <name type="scientific">Bizionia arctica</name>
    <dbReference type="NCBI Taxonomy" id="1495645"/>
    <lineage>
        <taxon>Bacteria</taxon>
        <taxon>Pseudomonadati</taxon>
        <taxon>Bacteroidota</taxon>
        <taxon>Flavobacteriia</taxon>
        <taxon>Flavobacteriales</taxon>
        <taxon>Flavobacteriaceae</taxon>
        <taxon>Bizionia</taxon>
    </lineage>
</organism>
<evidence type="ECO:0000259" key="2">
    <source>
        <dbReference type="Pfam" id="PF18962"/>
    </source>
</evidence>
<keyword evidence="4" id="KW-1185">Reference proteome</keyword>
<feature type="domain" description="Secretion system C-terminal sorting" evidence="2">
    <location>
        <begin position="283"/>
        <end position="350"/>
    </location>
</feature>
<dbReference type="Proteomes" id="UP000625976">
    <property type="component" value="Unassembled WGS sequence"/>
</dbReference>
<dbReference type="InterPro" id="IPR026444">
    <property type="entry name" value="Secre_tail"/>
</dbReference>
<protein>
    <recommendedName>
        <fullName evidence="2">Secretion system C-terminal sorting domain-containing protein</fullName>
    </recommendedName>
</protein>
<dbReference type="NCBIfam" id="TIGR04183">
    <property type="entry name" value="Por_Secre_tail"/>
    <property type="match status" value="1"/>
</dbReference>
<gene>
    <name evidence="3" type="ORF">GCM10010976_16360</name>
</gene>
<comment type="caution">
    <text evidence="3">The sequence shown here is derived from an EMBL/GenBank/DDBJ whole genome shotgun (WGS) entry which is preliminary data.</text>
</comment>
<evidence type="ECO:0000256" key="1">
    <source>
        <dbReference type="ARBA" id="ARBA00022729"/>
    </source>
</evidence>
<proteinExistence type="predicted"/>
<reference evidence="3" key="1">
    <citation type="journal article" date="2014" name="Int. J. Syst. Evol. Microbiol.">
        <title>Complete genome sequence of Corynebacterium casei LMG S-19264T (=DSM 44701T), isolated from a smear-ripened cheese.</title>
        <authorList>
            <consortium name="US DOE Joint Genome Institute (JGI-PGF)"/>
            <person name="Walter F."/>
            <person name="Albersmeier A."/>
            <person name="Kalinowski J."/>
            <person name="Ruckert C."/>
        </authorList>
    </citation>
    <scope>NUCLEOTIDE SEQUENCE</scope>
    <source>
        <strain evidence="3">CGMCC 1.12751</strain>
    </source>
</reference>
<evidence type="ECO:0000313" key="4">
    <source>
        <dbReference type="Proteomes" id="UP000625976"/>
    </source>
</evidence>
<dbReference type="RefSeq" id="WP_188463706.1">
    <property type="nucleotide sequence ID" value="NZ_BMFQ01000002.1"/>
</dbReference>
<dbReference type="Pfam" id="PF18962">
    <property type="entry name" value="Por_Secre_tail"/>
    <property type="match status" value="1"/>
</dbReference>
<accession>A0A917GGT8</accession>
<dbReference type="EMBL" id="BMFQ01000002">
    <property type="protein sequence ID" value="GGG45462.1"/>
    <property type="molecule type" value="Genomic_DNA"/>
</dbReference>
<reference evidence="3" key="2">
    <citation type="submission" date="2020-09" db="EMBL/GenBank/DDBJ databases">
        <authorList>
            <person name="Sun Q."/>
            <person name="Zhou Y."/>
        </authorList>
    </citation>
    <scope>NUCLEOTIDE SEQUENCE</scope>
    <source>
        <strain evidence="3">CGMCC 1.12751</strain>
    </source>
</reference>
<sequence>MFKKVLFIIIFIFTNHLFSQAIEVVSGLSRPVGIAINGEDIFICELADGGSSGMISKADLSVINPTKENLLTNQANPRAVCLVGEELYYATNNLFKLNINDSNPTGTQVIYTNSPRALIATDDDMFISGDDRISKINLNSTNPYLQLVVDNIEARILAFALKGDELYFGYSNKVSKINITDANPVVEEVISGFESNVYSLAFYEDTLIVGLALYYKLLTVDINASTLVAQEFIPFMNGQPMNIMVYNNDLYIAGGQGNNILKVENLEALLGIEEIKSNLNLKIYPNPTSDYIQISGLLKSIPYEIYKTNGVLVIDGVLEPKSRIDLRNLSSGIYYINLKDGLEKETCIKVIKH</sequence>
<dbReference type="SUPFAM" id="SSF63825">
    <property type="entry name" value="YWTD domain"/>
    <property type="match status" value="1"/>
</dbReference>
<dbReference type="AlphaFoldDB" id="A0A917GGT8"/>
<name>A0A917GGT8_9FLAO</name>
<evidence type="ECO:0000313" key="3">
    <source>
        <dbReference type="EMBL" id="GGG45462.1"/>
    </source>
</evidence>